<evidence type="ECO:0000313" key="1">
    <source>
        <dbReference type="EMBL" id="JAD51586.1"/>
    </source>
</evidence>
<reference evidence="1" key="1">
    <citation type="submission" date="2014-09" db="EMBL/GenBank/DDBJ databases">
        <authorList>
            <person name="Magalhaes I.L.F."/>
            <person name="Oliveira U."/>
            <person name="Santos F.R."/>
            <person name="Vidigal T.H.D.A."/>
            <person name="Brescovit A.D."/>
            <person name="Santos A.J."/>
        </authorList>
    </citation>
    <scope>NUCLEOTIDE SEQUENCE</scope>
    <source>
        <tissue evidence="1">Shoot tissue taken approximately 20 cm above the soil surface</tissue>
    </source>
</reference>
<sequence>MRDRCQQQRWQRHCQMCLLVPGRCEDILILLLLVSPQAWGSIASPRCEGSGSSES</sequence>
<proteinExistence type="predicted"/>
<accession>A0A0A9AKB6</accession>
<dbReference type="AlphaFoldDB" id="A0A0A9AKB6"/>
<reference evidence="1" key="2">
    <citation type="journal article" date="2015" name="Data Brief">
        <title>Shoot transcriptome of the giant reed, Arundo donax.</title>
        <authorList>
            <person name="Barrero R.A."/>
            <person name="Guerrero F.D."/>
            <person name="Moolhuijzen P."/>
            <person name="Goolsby J.A."/>
            <person name="Tidwell J."/>
            <person name="Bellgard S.E."/>
            <person name="Bellgard M.I."/>
        </authorList>
    </citation>
    <scope>NUCLEOTIDE SEQUENCE</scope>
    <source>
        <tissue evidence="1">Shoot tissue taken approximately 20 cm above the soil surface</tissue>
    </source>
</reference>
<organism evidence="1">
    <name type="scientific">Arundo donax</name>
    <name type="common">Giant reed</name>
    <name type="synonym">Donax arundinaceus</name>
    <dbReference type="NCBI Taxonomy" id="35708"/>
    <lineage>
        <taxon>Eukaryota</taxon>
        <taxon>Viridiplantae</taxon>
        <taxon>Streptophyta</taxon>
        <taxon>Embryophyta</taxon>
        <taxon>Tracheophyta</taxon>
        <taxon>Spermatophyta</taxon>
        <taxon>Magnoliopsida</taxon>
        <taxon>Liliopsida</taxon>
        <taxon>Poales</taxon>
        <taxon>Poaceae</taxon>
        <taxon>PACMAD clade</taxon>
        <taxon>Arundinoideae</taxon>
        <taxon>Arundineae</taxon>
        <taxon>Arundo</taxon>
    </lineage>
</organism>
<dbReference type="EMBL" id="GBRH01246309">
    <property type="protein sequence ID" value="JAD51586.1"/>
    <property type="molecule type" value="Transcribed_RNA"/>
</dbReference>
<name>A0A0A9AKB6_ARUDO</name>
<protein>
    <submittedName>
        <fullName evidence="1">Uncharacterized protein</fullName>
    </submittedName>
</protein>